<proteinExistence type="predicted"/>
<keyword evidence="2" id="KW-1185">Reference proteome</keyword>
<evidence type="ECO:0000313" key="2">
    <source>
        <dbReference type="Proteomes" id="UP000697995"/>
    </source>
</evidence>
<organism evidence="1 2">
    <name type="scientific">Paracraurococcus ruber</name>
    <dbReference type="NCBI Taxonomy" id="77675"/>
    <lineage>
        <taxon>Bacteria</taxon>
        <taxon>Pseudomonadati</taxon>
        <taxon>Pseudomonadota</taxon>
        <taxon>Alphaproteobacteria</taxon>
        <taxon>Acetobacterales</taxon>
        <taxon>Roseomonadaceae</taxon>
        <taxon>Paracraurococcus</taxon>
    </lineage>
</organism>
<sequence>MLPGALAPFVRAGGARCRRWFDQDGTGGGDGVGQAGALAGFSSLFSTTRAAATGTLSGGAASRSGCCAASVRLQRAVSEKAMSGLLEAAPDQPDATT</sequence>
<protein>
    <submittedName>
        <fullName evidence="1">Uncharacterized protein</fullName>
    </submittedName>
</protein>
<accession>A0ABS1D3Y3</accession>
<evidence type="ECO:0000313" key="1">
    <source>
        <dbReference type="EMBL" id="MBK1661469.1"/>
    </source>
</evidence>
<gene>
    <name evidence="1" type="ORF">CKO45_24990</name>
</gene>
<name>A0ABS1D3Y3_9PROT</name>
<reference evidence="1 2" key="1">
    <citation type="journal article" date="2020" name="Microorganisms">
        <title>Osmotic Adaptation and Compatible Solute Biosynthesis of Phototrophic Bacteria as Revealed from Genome Analyses.</title>
        <authorList>
            <person name="Imhoff J.F."/>
            <person name="Rahn T."/>
            <person name="Kunzel S."/>
            <person name="Keller A."/>
            <person name="Neulinger S.C."/>
        </authorList>
    </citation>
    <scope>NUCLEOTIDE SEQUENCE [LARGE SCALE GENOMIC DNA]</scope>
    <source>
        <strain evidence="1 2">DSM 15382</strain>
    </source>
</reference>
<dbReference type="Proteomes" id="UP000697995">
    <property type="component" value="Unassembled WGS sequence"/>
</dbReference>
<comment type="caution">
    <text evidence="1">The sequence shown here is derived from an EMBL/GenBank/DDBJ whole genome shotgun (WGS) entry which is preliminary data.</text>
</comment>
<dbReference type="EMBL" id="NRSG01000308">
    <property type="protein sequence ID" value="MBK1661469.1"/>
    <property type="molecule type" value="Genomic_DNA"/>
</dbReference>